<name>A0A7H1NTL7_9PROT</name>
<keyword evidence="2" id="KW-1185">Reference proteome</keyword>
<sequence length="292" mass="33933">MQYSPFNTYPIAKLCAVPPYPVRPLKIAAIVMVYNENVFLPLWYKYYGRQLGESNLFVINHSSSDGSTNFIKTNLICLPRTEIDEIERRAFIEKFHAGLLNYYDVVLYTDCDEFIIPRPDLYSSLADYITRHLEAPIIRCAGIDVVQESFEQAPLDFSSSLLTQRPYGHLSHYSCKPLIASRPVQWSAGFHECKENSFFDSTLWLFHMKLADVEYALQRLALTRSLTWSAKAHEMGHGSSHRIDDDSLRRFIFSLQQNRKEGILDETEFYSQFQSKEKTPLMKIPPMFYTHL</sequence>
<evidence type="ECO:0008006" key="3">
    <source>
        <dbReference type="Google" id="ProtNLM"/>
    </source>
</evidence>
<dbReference type="AlphaFoldDB" id="A0A7H1NTL7"/>
<proteinExistence type="predicted"/>
<evidence type="ECO:0000313" key="1">
    <source>
        <dbReference type="EMBL" id="QNT79127.1"/>
    </source>
</evidence>
<dbReference type="Proteomes" id="UP000516349">
    <property type="component" value="Chromosome"/>
</dbReference>
<evidence type="ECO:0000313" key="2">
    <source>
        <dbReference type="Proteomes" id="UP000516349"/>
    </source>
</evidence>
<dbReference type="EMBL" id="CP060244">
    <property type="protein sequence ID" value="QNT79127.1"/>
    <property type="molecule type" value="Genomic_DNA"/>
</dbReference>
<reference evidence="1 2" key="1">
    <citation type="submission" date="2020-08" db="EMBL/GenBank/DDBJ databases">
        <title>Complete genome sequence of Entomobacter blattae G55GP.</title>
        <authorList>
            <person name="Poehlein A."/>
            <person name="Guzman J."/>
            <person name="Daniel R."/>
            <person name="Vilcinskas A."/>
        </authorList>
    </citation>
    <scope>NUCLEOTIDE SEQUENCE [LARGE SCALE GENOMIC DNA]</scope>
    <source>
        <strain evidence="1 2">G55GP</strain>
    </source>
</reference>
<dbReference type="Pfam" id="PF13704">
    <property type="entry name" value="Glyco_tranf_2_4"/>
    <property type="match status" value="1"/>
</dbReference>
<dbReference type="KEGG" id="ebla:JGUZn3_19140"/>
<accession>A0A7H1NTL7</accession>
<dbReference type="RefSeq" id="WP_203413316.1">
    <property type="nucleotide sequence ID" value="NZ_CP060244.1"/>
</dbReference>
<protein>
    <recommendedName>
        <fullName evidence="3">Glycosyltransferase family 2 protein</fullName>
    </recommendedName>
</protein>
<gene>
    <name evidence="1" type="ORF">JGUZn3_19140</name>
</gene>
<organism evidence="1 2">
    <name type="scientific">Entomobacter blattae</name>
    <dbReference type="NCBI Taxonomy" id="2762277"/>
    <lineage>
        <taxon>Bacteria</taxon>
        <taxon>Pseudomonadati</taxon>
        <taxon>Pseudomonadota</taxon>
        <taxon>Alphaproteobacteria</taxon>
        <taxon>Acetobacterales</taxon>
        <taxon>Acetobacteraceae</taxon>
        <taxon>Entomobacter</taxon>
    </lineage>
</organism>